<organism evidence="14">
    <name type="scientific">Homalodisca liturata</name>
    <dbReference type="NCBI Taxonomy" id="320908"/>
    <lineage>
        <taxon>Eukaryota</taxon>
        <taxon>Metazoa</taxon>
        <taxon>Ecdysozoa</taxon>
        <taxon>Arthropoda</taxon>
        <taxon>Hexapoda</taxon>
        <taxon>Insecta</taxon>
        <taxon>Pterygota</taxon>
        <taxon>Neoptera</taxon>
        <taxon>Paraneoptera</taxon>
        <taxon>Hemiptera</taxon>
        <taxon>Auchenorrhyncha</taxon>
        <taxon>Membracoidea</taxon>
        <taxon>Cicadellidae</taxon>
        <taxon>Cicadellinae</taxon>
        <taxon>Proconiini</taxon>
        <taxon>Homalodisca</taxon>
    </lineage>
</organism>
<keyword evidence="5" id="KW-0349">Heme</keyword>
<evidence type="ECO:0000256" key="6">
    <source>
        <dbReference type="ARBA" id="ARBA00022723"/>
    </source>
</evidence>
<evidence type="ECO:0000256" key="8">
    <source>
        <dbReference type="ARBA" id="ARBA00022848"/>
    </source>
</evidence>
<keyword evidence="6" id="KW-0479">Metal-binding</keyword>
<dbReference type="PANTHER" id="PTHR24292">
    <property type="entry name" value="CYTOCHROME P450"/>
    <property type="match status" value="1"/>
</dbReference>
<evidence type="ECO:0008006" key="15">
    <source>
        <dbReference type="Google" id="ProtNLM"/>
    </source>
</evidence>
<gene>
    <name evidence="14" type="ORF">g.34696</name>
</gene>
<dbReference type="Gene3D" id="1.10.630.10">
    <property type="entry name" value="Cytochrome P450"/>
    <property type="match status" value="1"/>
</dbReference>
<protein>
    <recommendedName>
        <fullName evidence="15">Cytochrome P450</fullName>
    </recommendedName>
</protein>
<sequence>MATITLWFLGYFLLAVFSLLSLLYLYVASAFKYFEKRGIPYEPTTFAIGNLWPVLSMKRSYNDFVFDLYKKHRTRKMVGIFQFFKKTVLIIDRDLLRDILVRDFDYFDGKSVHYNKDLEPLTAHLFSLSGHQWKVLRKKMTPTFSSSKLKGMFQTVIDNAHKLNEYASKIMSDEVECKELCLRFGCVVIASTAFGLDIDIVTEKSTTFIEMAESIFAPTLSSMFRNGLWFYGGFIAKTFNLRIIPKKTHDFFFNLVQDTVQYRETHGSTRNDLLQLLIQLKQGAKFGGETIQITIEELAAQSYVFILGGFETTSGAMSFFLYEMAMNPEVQERVHA</sequence>
<feature type="transmembrane region" description="Helical" evidence="13">
    <location>
        <begin position="6"/>
        <end position="27"/>
    </location>
</feature>
<dbReference type="PANTHER" id="PTHR24292:SF100">
    <property type="entry name" value="CYTOCHROME P450 6A16, ISOFORM B-RELATED"/>
    <property type="match status" value="1"/>
</dbReference>
<evidence type="ECO:0000256" key="9">
    <source>
        <dbReference type="ARBA" id="ARBA00023002"/>
    </source>
</evidence>
<dbReference type="GO" id="GO:0004497">
    <property type="term" value="F:monooxygenase activity"/>
    <property type="evidence" value="ECO:0007669"/>
    <property type="project" value="UniProtKB-KW"/>
</dbReference>
<dbReference type="InterPro" id="IPR002402">
    <property type="entry name" value="Cyt_P450_E_grp-II"/>
</dbReference>
<keyword evidence="8" id="KW-0492">Microsome</keyword>
<accession>A0A1B6JXM5</accession>
<comment type="subcellular location">
    <subcellularLocation>
        <location evidence="3">Endoplasmic reticulum membrane</location>
        <topology evidence="3">Peripheral membrane protein</topology>
    </subcellularLocation>
    <subcellularLocation>
        <location evidence="2">Microsome membrane</location>
        <topology evidence="2">Peripheral membrane protein</topology>
    </subcellularLocation>
</comment>
<evidence type="ECO:0000256" key="10">
    <source>
        <dbReference type="ARBA" id="ARBA00023004"/>
    </source>
</evidence>
<evidence type="ECO:0000256" key="1">
    <source>
        <dbReference type="ARBA" id="ARBA00001971"/>
    </source>
</evidence>
<keyword evidence="10" id="KW-0408">Iron</keyword>
<evidence type="ECO:0000256" key="11">
    <source>
        <dbReference type="ARBA" id="ARBA00023033"/>
    </source>
</evidence>
<evidence type="ECO:0000256" key="3">
    <source>
        <dbReference type="ARBA" id="ARBA00004406"/>
    </source>
</evidence>
<dbReference type="SUPFAM" id="SSF48264">
    <property type="entry name" value="Cytochrome P450"/>
    <property type="match status" value="1"/>
</dbReference>
<proteinExistence type="inferred from homology"/>
<dbReference type="Pfam" id="PF00067">
    <property type="entry name" value="p450"/>
    <property type="match status" value="1"/>
</dbReference>
<evidence type="ECO:0000313" key="14">
    <source>
        <dbReference type="EMBL" id="JAT03957.1"/>
    </source>
</evidence>
<dbReference type="InterPro" id="IPR001128">
    <property type="entry name" value="Cyt_P450"/>
</dbReference>
<evidence type="ECO:0000256" key="12">
    <source>
        <dbReference type="ARBA" id="ARBA00023136"/>
    </source>
</evidence>
<name>A0A1B6JXM5_9HEMI</name>
<keyword evidence="11" id="KW-0503">Monooxygenase</keyword>
<comment type="similarity">
    <text evidence="4">Belongs to the cytochrome P450 family.</text>
</comment>
<dbReference type="GO" id="GO:0005506">
    <property type="term" value="F:iron ion binding"/>
    <property type="evidence" value="ECO:0007669"/>
    <property type="project" value="InterPro"/>
</dbReference>
<dbReference type="InterPro" id="IPR050476">
    <property type="entry name" value="Insect_CytP450_Detox"/>
</dbReference>
<keyword evidence="7" id="KW-0256">Endoplasmic reticulum</keyword>
<dbReference type="GO" id="GO:0020037">
    <property type="term" value="F:heme binding"/>
    <property type="evidence" value="ECO:0007669"/>
    <property type="project" value="InterPro"/>
</dbReference>
<evidence type="ECO:0000256" key="7">
    <source>
        <dbReference type="ARBA" id="ARBA00022824"/>
    </source>
</evidence>
<feature type="non-terminal residue" evidence="14">
    <location>
        <position position="336"/>
    </location>
</feature>
<dbReference type="GO" id="GO:0005789">
    <property type="term" value="C:endoplasmic reticulum membrane"/>
    <property type="evidence" value="ECO:0007669"/>
    <property type="project" value="UniProtKB-SubCell"/>
</dbReference>
<dbReference type="InterPro" id="IPR036396">
    <property type="entry name" value="Cyt_P450_sf"/>
</dbReference>
<keyword evidence="9" id="KW-0560">Oxidoreductase</keyword>
<comment type="cofactor">
    <cofactor evidence="1">
        <name>heme</name>
        <dbReference type="ChEBI" id="CHEBI:30413"/>
    </cofactor>
</comment>
<dbReference type="EMBL" id="GECU01003750">
    <property type="protein sequence ID" value="JAT03957.1"/>
    <property type="molecule type" value="Transcribed_RNA"/>
</dbReference>
<reference evidence="14" key="1">
    <citation type="submission" date="2015-11" db="EMBL/GenBank/DDBJ databases">
        <title>De novo transcriptome assembly of four potential Pierce s Disease insect vectors from Arizona vineyards.</title>
        <authorList>
            <person name="Tassone E.E."/>
        </authorList>
    </citation>
    <scope>NUCLEOTIDE SEQUENCE</scope>
</reference>
<keyword evidence="13" id="KW-0812">Transmembrane</keyword>
<evidence type="ECO:0000256" key="2">
    <source>
        <dbReference type="ARBA" id="ARBA00004174"/>
    </source>
</evidence>
<evidence type="ECO:0000256" key="13">
    <source>
        <dbReference type="SAM" id="Phobius"/>
    </source>
</evidence>
<dbReference type="GO" id="GO:0016705">
    <property type="term" value="F:oxidoreductase activity, acting on paired donors, with incorporation or reduction of molecular oxygen"/>
    <property type="evidence" value="ECO:0007669"/>
    <property type="project" value="InterPro"/>
</dbReference>
<dbReference type="AlphaFoldDB" id="A0A1B6JXM5"/>
<keyword evidence="12 13" id="KW-0472">Membrane</keyword>
<keyword evidence="13" id="KW-1133">Transmembrane helix</keyword>
<evidence type="ECO:0000256" key="5">
    <source>
        <dbReference type="ARBA" id="ARBA00022617"/>
    </source>
</evidence>
<evidence type="ECO:0000256" key="4">
    <source>
        <dbReference type="ARBA" id="ARBA00010617"/>
    </source>
</evidence>
<dbReference type="PRINTS" id="PR00464">
    <property type="entry name" value="EP450II"/>
</dbReference>